<comment type="caution">
    <text evidence="1">The sequence shown here is derived from an EMBL/GenBank/DDBJ whole genome shotgun (WGS) entry which is preliminary data.</text>
</comment>
<dbReference type="AlphaFoldDB" id="A0AAN7LQG6"/>
<organism evidence="1 2">
    <name type="scientific">Trapa natans</name>
    <name type="common">Water chestnut</name>
    <dbReference type="NCBI Taxonomy" id="22666"/>
    <lineage>
        <taxon>Eukaryota</taxon>
        <taxon>Viridiplantae</taxon>
        <taxon>Streptophyta</taxon>
        <taxon>Embryophyta</taxon>
        <taxon>Tracheophyta</taxon>
        <taxon>Spermatophyta</taxon>
        <taxon>Magnoliopsida</taxon>
        <taxon>eudicotyledons</taxon>
        <taxon>Gunneridae</taxon>
        <taxon>Pentapetalae</taxon>
        <taxon>rosids</taxon>
        <taxon>malvids</taxon>
        <taxon>Myrtales</taxon>
        <taxon>Lythraceae</taxon>
        <taxon>Trapa</taxon>
    </lineage>
</organism>
<dbReference type="EMBL" id="JAXQNO010000010">
    <property type="protein sequence ID" value="KAK4790646.1"/>
    <property type="molecule type" value="Genomic_DNA"/>
</dbReference>
<accession>A0AAN7LQG6</accession>
<evidence type="ECO:0000313" key="1">
    <source>
        <dbReference type="EMBL" id="KAK4790646.1"/>
    </source>
</evidence>
<name>A0AAN7LQG6_TRANT</name>
<keyword evidence="2" id="KW-1185">Reference proteome</keyword>
<sequence length="83" mass="9055">MFRFSHHVPSHLLTGKEAQRALMGCWELDPAATPLLLIHAASNAQGMGNQEAVSELDMEFDMPVVKGHEKNQGIRDINNGASS</sequence>
<protein>
    <submittedName>
        <fullName evidence="1">Uncharacterized protein</fullName>
    </submittedName>
</protein>
<proteinExistence type="predicted"/>
<reference evidence="1 2" key="1">
    <citation type="journal article" date="2023" name="Hortic Res">
        <title>Pangenome of water caltrop reveals structural variations and asymmetric subgenome divergence after allopolyploidization.</title>
        <authorList>
            <person name="Zhang X."/>
            <person name="Chen Y."/>
            <person name="Wang L."/>
            <person name="Yuan Y."/>
            <person name="Fang M."/>
            <person name="Shi L."/>
            <person name="Lu R."/>
            <person name="Comes H.P."/>
            <person name="Ma Y."/>
            <person name="Chen Y."/>
            <person name="Huang G."/>
            <person name="Zhou Y."/>
            <person name="Zheng Z."/>
            <person name="Qiu Y."/>
        </authorList>
    </citation>
    <scope>NUCLEOTIDE SEQUENCE [LARGE SCALE GENOMIC DNA]</scope>
    <source>
        <strain evidence="1">F231</strain>
    </source>
</reference>
<gene>
    <name evidence="1" type="ORF">SAY86_017950</name>
</gene>
<evidence type="ECO:0000313" key="2">
    <source>
        <dbReference type="Proteomes" id="UP001346149"/>
    </source>
</evidence>
<dbReference type="Proteomes" id="UP001346149">
    <property type="component" value="Unassembled WGS sequence"/>
</dbReference>